<evidence type="ECO:0000313" key="12">
    <source>
        <dbReference type="Proteomes" id="UP001303115"/>
    </source>
</evidence>
<protein>
    <submittedName>
        <fullName evidence="11">Lectin-B</fullName>
    </submittedName>
</protein>
<evidence type="ECO:0000256" key="9">
    <source>
        <dbReference type="SAM" id="SignalP"/>
    </source>
</evidence>
<dbReference type="InterPro" id="IPR001002">
    <property type="entry name" value="Chitin-bd_1"/>
</dbReference>
<feature type="disulfide bond" evidence="8">
    <location>
        <begin position="117"/>
        <end position="131"/>
    </location>
</feature>
<dbReference type="PANTHER" id="PTHR46471">
    <property type="entry name" value="CHITIN DEACETYLASE"/>
    <property type="match status" value="1"/>
</dbReference>
<evidence type="ECO:0000256" key="1">
    <source>
        <dbReference type="ARBA" id="ARBA00001941"/>
    </source>
</evidence>
<feature type="disulfide bond" evidence="8">
    <location>
        <begin position="187"/>
        <end position="201"/>
    </location>
</feature>
<keyword evidence="3" id="KW-0479">Metal-binding</keyword>
<dbReference type="Proteomes" id="UP001303115">
    <property type="component" value="Unassembled WGS sequence"/>
</dbReference>
<evidence type="ECO:0000256" key="5">
    <source>
        <dbReference type="ARBA" id="ARBA00022801"/>
    </source>
</evidence>
<evidence type="ECO:0000256" key="2">
    <source>
        <dbReference type="ARBA" id="ARBA00022669"/>
    </source>
</evidence>
<name>A0AAN6P7V4_9PEZI</name>
<reference evidence="12" key="1">
    <citation type="journal article" date="2023" name="Mol. Phylogenet. Evol.">
        <title>Genome-scale phylogeny and comparative genomics of the fungal order Sordariales.</title>
        <authorList>
            <person name="Hensen N."/>
            <person name="Bonometti L."/>
            <person name="Westerberg I."/>
            <person name="Brannstrom I.O."/>
            <person name="Guillou S."/>
            <person name="Cros-Aarteil S."/>
            <person name="Calhoun S."/>
            <person name="Haridas S."/>
            <person name="Kuo A."/>
            <person name="Mondo S."/>
            <person name="Pangilinan J."/>
            <person name="Riley R."/>
            <person name="LaButti K."/>
            <person name="Andreopoulos B."/>
            <person name="Lipzen A."/>
            <person name="Chen C."/>
            <person name="Yan M."/>
            <person name="Daum C."/>
            <person name="Ng V."/>
            <person name="Clum A."/>
            <person name="Steindorff A."/>
            <person name="Ohm R.A."/>
            <person name="Martin F."/>
            <person name="Silar P."/>
            <person name="Natvig D.O."/>
            <person name="Lalanne C."/>
            <person name="Gautier V."/>
            <person name="Ament-Velasquez S.L."/>
            <person name="Kruys A."/>
            <person name="Hutchinson M.I."/>
            <person name="Powell A.J."/>
            <person name="Barry K."/>
            <person name="Miller A.N."/>
            <person name="Grigoriev I.V."/>
            <person name="Debuchy R."/>
            <person name="Gladieux P."/>
            <person name="Hiltunen Thoren M."/>
            <person name="Johannesson H."/>
        </authorList>
    </citation>
    <scope>NUCLEOTIDE SEQUENCE [LARGE SCALE GENOMIC DNA]</scope>
    <source>
        <strain evidence="12">CBS 284.82</strain>
    </source>
</reference>
<sequence length="303" mass="29495">MKSSTLTACALLLAGAAAQSTTDDVPPAWQTGVRTEDGTCGKGNPQGWVCTPTWGACCSKDGVCGRSNAFCSDGCQLGYGNCNAPTAPPPGPGDPSPDGSCGGTSQFNCTNTTFGTCCSASGFCGTTVAHCGAGCQTLFGNGCAAGAGNMSTDGRCGSGAGGDSKTCAGSGCGKNGKTCKGSASGDCCSAGGFCGKTSDHCGAGCQSGFGTCDSGSGAISTDGVCGAKNGKTWKGSMFGTCCSSGGFCGSTGAHCGQGWEQPNELLQRVSHVQHPFGGRSGGFCGTTSGYCESGCQMGYGRCN</sequence>
<dbReference type="AlphaFoldDB" id="A0AAN6P7V4"/>
<comment type="caution">
    <text evidence="8">Lacks conserved residue(s) required for the propagation of feature annotation.</text>
</comment>
<feature type="domain" description="Chitin-binding type-1" evidence="10">
    <location>
        <begin position="98"/>
        <end position="145"/>
    </location>
</feature>
<dbReference type="EMBL" id="MU854535">
    <property type="protein sequence ID" value="KAK4033361.1"/>
    <property type="molecule type" value="Genomic_DNA"/>
</dbReference>
<keyword evidence="8" id="KW-1015">Disulfide bond</keyword>
<evidence type="ECO:0000256" key="4">
    <source>
        <dbReference type="ARBA" id="ARBA00022729"/>
    </source>
</evidence>
<organism evidence="11 12">
    <name type="scientific">Parachaetomium inaequale</name>
    <dbReference type="NCBI Taxonomy" id="2588326"/>
    <lineage>
        <taxon>Eukaryota</taxon>
        <taxon>Fungi</taxon>
        <taxon>Dikarya</taxon>
        <taxon>Ascomycota</taxon>
        <taxon>Pezizomycotina</taxon>
        <taxon>Sordariomycetes</taxon>
        <taxon>Sordariomycetidae</taxon>
        <taxon>Sordariales</taxon>
        <taxon>Chaetomiaceae</taxon>
        <taxon>Parachaetomium</taxon>
    </lineage>
</organism>
<dbReference type="GO" id="GO:0008061">
    <property type="term" value="F:chitin binding"/>
    <property type="evidence" value="ECO:0007669"/>
    <property type="project" value="UniProtKB-UniRule"/>
</dbReference>
<keyword evidence="7" id="KW-0170">Cobalt</keyword>
<dbReference type="GO" id="GO:0016787">
    <property type="term" value="F:hydrolase activity"/>
    <property type="evidence" value="ECO:0007669"/>
    <property type="project" value="UniProtKB-KW"/>
</dbReference>
<evidence type="ECO:0000256" key="6">
    <source>
        <dbReference type="ARBA" id="ARBA00023277"/>
    </source>
</evidence>
<evidence type="ECO:0000256" key="3">
    <source>
        <dbReference type="ARBA" id="ARBA00022723"/>
    </source>
</evidence>
<comment type="caution">
    <text evidence="11">The sequence shown here is derived from an EMBL/GenBank/DDBJ whole genome shotgun (WGS) entry which is preliminary data.</text>
</comment>
<dbReference type="SMART" id="SM00270">
    <property type="entry name" value="ChtBD1"/>
    <property type="match status" value="4"/>
</dbReference>
<dbReference type="Gene3D" id="3.30.60.10">
    <property type="entry name" value="Endochitinase-like"/>
    <property type="match status" value="4"/>
</dbReference>
<dbReference type="InterPro" id="IPR036861">
    <property type="entry name" value="Endochitinase-like_sf"/>
</dbReference>
<feature type="domain" description="Chitin-binding type-1" evidence="10">
    <location>
        <begin position="37"/>
        <end position="84"/>
    </location>
</feature>
<feature type="domain" description="Chitin-binding type-1" evidence="10">
    <location>
        <begin position="169"/>
        <end position="214"/>
    </location>
</feature>
<keyword evidence="12" id="KW-1185">Reference proteome</keyword>
<dbReference type="PANTHER" id="PTHR46471:SF2">
    <property type="entry name" value="CHITIN DEACETYLASE-RELATED"/>
    <property type="match status" value="1"/>
</dbReference>
<dbReference type="PROSITE" id="PS50941">
    <property type="entry name" value="CHIT_BIND_I_2"/>
    <property type="match status" value="3"/>
</dbReference>
<gene>
    <name evidence="11" type="ORF">C8A01DRAFT_40190</name>
</gene>
<feature type="disulfide bond" evidence="8">
    <location>
        <begin position="57"/>
        <end position="71"/>
    </location>
</feature>
<dbReference type="SUPFAM" id="SSF57016">
    <property type="entry name" value="Plant lectins/antimicrobial peptides"/>
    <property type="match status" value="4"/>
</dbReference>
<accession>A0AAN6P7V4</accession>
<keyword evidence="6" id="KW-0119">Carbohydrate metabolism</keyword>
<evidence type="ECO:0000256" key="7">
    <source>
        <dbReference type="ARBA" id="ARBA00023285"/>
    </source>
</evidence>
<dbReference type="GO" id="GO:0046872">
    <property type="term" value="F:metal ion binding"/>
    <property type="evidence" value="ECO:0007669"/>
    <property type="project" value="UniProtKB-KW"/>
</dbReference>
<evidence type="ECO:0000259" key="10">
    <source>
        <dbReference type="PROSITE" id="PS50941"/>
    </source>
</evidence>
<keyword evidence="4 9" id="KW-0732">Signal</keyword>
<keyword evidence="2 8" id="KW-0147">Chitin-binding</keyword>
<keyword evidence="5" id="KW-0378">Hydrolase</keyword>
<evidence type="ECO:0000256" key="8">
    <source>
        <dbReference type="PROSITE-ProRule" id="PRU00261"/>
    </source>
</evidence>
<feature type="signal peptide" evidence="9">
    <location>
        <begin position="1"/>
        <end position="18"/>
    </location>
</feature>
<feature type="chain" id="PRO_5042814006" evidence="9">
    <location>
        <begin position="19"/>
        <end position="303"/>
    </location>
</feature>
<comment type="cofactor">
    <cofactor evidence="1">
        <name>Co(2+)</name>
        <dbReference type="ChEBI" id="CHEBI:48828"/>
    </cofactor>
</comment>
<evidence type="ECO:0000313" key="11">
    <source>
        <dbReference type="EMBL" id="KAK4033361.1"/>
    </source>
</evidence>
<proteinExistence type="predicted"/>